<dbReference type="Gene3D" id="3.30.70.80">
    <property type="entry name" value="Peptidase S8 propeptide/proteinase inhibitor I9"/>
    <property type="match status" value="1"/>
</dbReference>
<sequence length="1270" mass="142226">MTHHHRRESFSVTISNMGGGSAVVCPNTDLLWPFGKLDGLDREDIRETAYEIFFTACRSSPGFGGRTALTFYSTHNSNDHHGEGGGGTGSPAGAGSGYGSGFGFSGRKEVVTTPTSRVKRALGLKMLKRSPSRRMSTIGATGGAGANSMSPGGGMSSSGHISPGAGFLTVPPSRPRRPLTSAEIMRQQMRVTEQSDSRLRKTLLRTLVGQTGRRAETIILPLELLRHLKTSEFGDSHEYQLWQRRQLKVLEAGLLLHPSIPLDKTNNYAMRLREIVRQSENKPIDTSKNSDTMRTLCNVVVSLSWRSTNGNPTDVCHWADGYPLNIHLYVALLQSIFDVRDETLVLDEIDELLELMKKTWSTLGITRPVHNLCFTWVLFHQYVVTSQMEPDLLGASHAMLAEVANDDKKLDREALYVKLLTSTLASMQGWTEKRLLSYHDYFQRGNVGLIENLLPLALSSSRILGEDVTISQGKGQEKGDVKLIDYSGDRVNYYIRASIKNAFSKVIENTKAKIAATEEGEEAAATLLQLAKETEDLALRERECFSPILKRWHSVAAGVASVSLHQCYGSILMQYLAGRSFISRDTVEVLQTAGKLEKVLVQMVAEDSEEFDDGGKGLVREMVPYEVDSIILRLIRQWIEEKLKSVQECLFRAKETETWNPKSKSEPYAQSAGELMKLAKDIIDEFFEIPIGITEDLVHDLAEGLEQLFQEYTTFVASCGSRQSYIPTLPPLTRCNRDSRFLKLWKRATPCTASGEEYRHIAPAMSDGHHPRPSTSRGTQRLYIRLNTLHFLSSHIHSLNKTLSLNPRVLPATRKRYRHRNNNSSSYFDFTYAGIESACQHVSEVAAYRLIFLDSNSVFYESLYIGEVTNSRIRPALRIMKQNLTLMSAILADRAQALAMREVMKSSFEAFLMVLLAGGYSRVFYRSDHGLIEEDFENLKRVFCTCGEGLIPEEVVDRDAEIVEGVIQLMSQPTEQLMEDFSIVTCETSGIGMVGSGQKLPMPPTTGRWNRSDPNTILRVLCHRNDRVANQFLKKSFQLPKRSRPTMAMPMSGTRHLTRALLSGATVKSPPKSPSSVNCVGFDAAGTRLGCLTRFVSIRCRANRSGSAYSPLNSGSNFSDRPPTEMAPLFPGCDYEHWLIVMDKPGGEGATKQQMIDCYIQTLAKVVGSEEEAKKRIYNVSCERYLGFGCEIDEETSTKLEGLPGVLFVLPDSYVDPENKDYGAELFVNGEIVQRSPERQRRVEPQPQRAQDRPRYNDRTRYSRRRENTR</sequence>
<evidence type="ECO:0000256" key="4">
    <source>
        <dbReference type="SAM" id="MobiDB-lite"/>
    </source>
</evidence>
<dbReference type="InterPro" id="IPR057984">
    <property type="entry name" value="PATROL1_C"/>
</dbReference>
<dbReference type="PANTHER" id="PTHR31280:SF1">
    <property type="entry name" value="OS03G0138600 PROTEIN"/>
    <property type="match status" value="1"/>
</dbReference>
<dbReference type="OrthoDB" id="2015333at2759"/>
<dbReference type="InterPro" id="IPR014772">
    <property type="entry name" value="Munc13_dom-2"/>
</dbReference>
<accession>A0A6D2IBK8</accession>
<dbReference type="InterPro" id="IPR054059">
    <property type="entry name" value="MORF/ORRM1/DAG-like_MORF"/>
</dbReference>
<evidence type="ECO:0000259" key="6">
    <source>
        <dbReference type="PROSITE" id="PS51259"/>
    </source>
</evidence>
<dbReference type="EMBL" id="CACVBM020000987">
    <property type="protein sequence ID" value="CAA7025133.1"/>
    <property type="molecule type" value="Genomic_DNA"/>
</dbReference>
<dbReference type="Pfam" id="PF25761">
    <property type="entry name" value="TPR_PATROL1"/>
    <property type="match status" value="1"/>
</dbReference>
<dbReference type="PANTHER" id="PTHR31280">
    <property type="entry name" value="PROTEIN UNC-13 HOMOLOG"/>
    <property type="match status" value="1"/>
</dbReference>
<dbReference type="GO" id="GO:0006397">
    <property type="term" value="P:mRNA processing"/>
    <property type="evidence" value="ECO:0007669"/>
    <property type="project" value="UniProtKB-KW"/>
</dbReference>
<evidence type="ECO:0000256" key="2">
    <source>
        <dbReference type="ARBA" id="ARBA00022946"/>
    </source>
</evidence>
<evidence type="ECO:0000313" key="7">
    <source>
        <dbReference type="EMBL" id="CAA7025133.1"/>
    </source>
</evidence>
<dbReference type="InterPro" id="IPR014770">
    <property type="entry name" value="Munc13_1"/>
</dbReference>
<evidence type="ECO:0000256" key="1">
    <source>
        <dbReference type="ARBA" id="ARBA00022664"/>
    </source>
</evidence>
<feature type="region of interest" description="Disordered" evidence="4">
    <location>
        <begin position="1233"/>
        <end position="1270"/>
    </location>
</feature>
<comment type="caution">
    <text evidence="7">The sequence shown here is derived from an EMBL/GenBank/DDBJ whole genome shotgun (WGS) entry which is preliminary data.</text>
</comment>
<dbReference type="Proteomes" id="UP000467841">
    <property type="component" value="Unassembled WGS sequence"/>
</dbReference>
<comment type="similarity">
    <text evidence="3">Belongs to the MORF family.</text>
</comment>
<dbReference type="InterPro" id="IPR037045">
    <property type="entry name" value="S8pro/Inhibitor_I9_sf"/>
</dbReference>
<dbReference type="PROSITE" id="PS51258">
    <property type="entry name" value="MHD1"/>
    <property type="match status" value="1"/>
</dbReference>
<feature type="domain" description="MHD2" evidence="6">
    <location>
        <begin position="870"/>
        <end position="981"/>
    </location>
</feature>
<reference evidence="7" key="1">
    <citation type="submission" date="2020-01" db="EMBL/GenBank/DDBJ databases">
        <authorList>
            <person name="Mishra B."/>
        </authorList>
    </citation>
    <scope>NUCLEOTIDE SEQUENCE [LARGE SCALE GENOMIC DNA]</scope>
</reference>
<proteinExistence type="inferred from homology"/>
<gene>
    <name evidence="7" type="ORF">MERR_LOCUS12368</name>
</gene>
<evidence type="ECO:0000259" key="5">
    <source>
        <dbReference type="PROSITE" id="PS51258"/>
    </source>
</evidence>
<dbReference type="AlphaFoldDB" id="A0A6D2IBK8"/>
<name>A0A6D2IBK8_9BRAS</name>
<dbReference type="InterPro" id="IPR008528">
    <property type="entry name" value="unc-13_homologue"/>
</dbReference>
<evidence type="ECO:0000313" key="8">
    <source>
        <dbReference type="Proteomes" id="UP000467841"/>
    </source>
</evidence>
<organism evidence="7 8">
    <name type="scientific">Microthlaspi erraticum</name>
    <dbReference type="NCBI Taxonomy" id="1685480"/>
    <lineage>
        <taxon>Eukaryota</taxon>
        <taxon>Viridiplantae</taxon>
        <taxon>Streptophyta</taxon>
        <taxon>Embryophyta</taxon>
        <taxon>Tracheophyta</taxon>
        <taxon>Spermatophyta</taxon>
        <taxon>Magnoliopsida</taxon>
        <taxon>eudicotyledons</taxon>
        <taxon>Gunneridae</taxon>
        <taxon>Pentapetalae</taxon>
        <taxon>rosids</taxon>
        <taxon>malvids</taxon>
        <taxon>Brassicales</taxon>
        <taxon>Brassicaceae</taxon>
        <taxon>Coluteocarpeae</taxon>
        <taxon>Microthlaspi</taxon>
    </lineage>
</organism>
<dbReference type="PROSITE" id="PS51259">
    <property type="entry name" value="MHD2"/>
    <property type="match status" value="1"/>
</dbReference>
<feature type="region of interest" description="Disordered" evidence="4">
    <location>
        <begin position="132"/>
        <end position="176"/>
    </location>
</feature>
<protein>
    <submittedName>
        <fullName evidence="7">Uncharacterized protein</fullName>
    </submittedName>
</protein>
<keyword evidence="1" id="KW-0507">mRNA processing</keyword>
<keyword evidence="8" id="KW-1185">Reference proteome</keyword>
<dbReference type="FunFam" id="3.30.70.80:FF:000001">
    <property type="entry name" value="Multiple organellar RNA editing factor"/>
    <property type="match status" value="1"/>
</dbReference>
<feature type="compositionally biased region" description="Gly residues" evidence="4">
    <location>
        <begin position="140"/>
        <end position="156"/>
    </location>
</feature>
<dbReference type="GO" id="GO:0042803">
    <property type="term" value="F:protein homodimerization activity"/>
    <property type="evidence" value="ECO:0007669"/>
    <property type="project" value="UniProtKB-ARBA"/>
</dbReference>
<dbReference type="Pfam" id="PF21864">
    <property type="entry name" value="MORF_dom"/>
    <property type="match status" value="1"/>
</dbReference>
<feature type="compositionally biased region" description="Basic and acidic residues" evidence="4">
    <location>
        <begin position="1236"/>
        <end position="1270"/>
    </location>
</feature>
<keyword evidence="2" id="KW-0809">Transit peptide</keyword>
<feature type="domain" description="MHD1" evidence="5">
    <location>
        <begin position="587"/>
        <end position="729"/>
    </location>
</feature>
<evidence type="ECO:0000256" key="3">
    <source>
        <dbReference type="ARBA" id="ARBA00061096"/>
    </source>
</evidence>